<dbReference type="Gene3D" id="3.40.50.880">
    <property type="match status" value="1"/>
</dbReference>
<dbReference type="Pfam" id="PF00034">
    <property type="entry name" value="Cytochrom_C"/>
    <property type="match status" value="1"/>
</dbReference>
<gene>
    <name evidence="8" type="ORF">ENS64_02800</name>
</gene>
<evidence type="ECO:0000256" key="2">
    <source>
        <dbReference type="ARBA" id="ARBA00022723"/>
    </source>
</evidence>
<dbReference type="InterPro" id="IPR011042">
    <property type="entry name" value="6-blade_b-propeller_TolB-like"/>
</dbReference>
<keyword evidence="3 4" id="KW-0408">Iron</keyword>
<dbReference type="EMBL" id="DSVQ01000006">
    <property type="protein sequence ID" value="HGT38187.1"/>
    <property type="molecule type" value="Genomic_DNA"/>
</dbReference>
<name>A0A7C4QLK4_9PLAN</name>
<dbReference type="InterPro" id="IPR011989">
    <property type="entry name" value="ARM-like"/>
</dbReference>
<dbReference type="Gene3D" id="1.10.760.10">
    <property type="entry name" value="Cytochrome c-like domain"/>
    <property type="match status" value="1"/>
</dbReference>
<organism evidence="8">
    <name type="scientific">Schlesneria paludicola</name>
    <dbReference type="NCBI Taxonomy" id="360056"/>
    <lineage>
        <taxon>Bacteria</taxon>
        <taxon>Pseudomonadati</taxon>
        <taxon>Planctomycetota</taxon>
        <taxon>Planctomycetia</taxon>
        <taxon>Planctomycetales</taxon>
        <taxon>Planctomycetaceae</taxon>
        <taxon>Schlesneria</taxon>
    </lineage>
</organism>
<dbReference type="InterPro" id="IPR016024">
    <property type="entry name" value="ARM-type_fold"/>
</dbReference>
<dbReference type="InterPro" id="IPR011041">
    <property type="entry name" value="Quinoprot_gluc/sorb_DH_b-prop"/>
</dbReference>
<dbReference type="GO" id="GO:0046872">
    <property type="term" value="F:metal ion binding"/>
    <property type="evidence" value="ECO:0007669"/>
    <property type="project" value="UniProtKB-KW"/>
</dbReference>
<keyword evidence="6" id="KW-0732">Signal</keyword>
<accession>A0A7C4QLK4</accession>
<evidence type="ECO:0000256" key="1">
    <source>
        <dbReference type="ARBA" id="ARBA00022617"/>
    </source>
</evidence>
<dbReference type="PANTHER" id="PTHR33546:SF1">
    <property type="entry name" value="LARGE, MULTIFUNCTIONAL SECRETED PROTEIN"/>
    <property type="match status" value="1"/>
</dbReference>
<sequence length="1474" mass="162311">MRLTAVLLSCWLCQTAVVLAEPAPLKLLFLGDNGPHRPLERFLQLEPVLRAGGIQLKYTDDPSTALTADSLHSFDGLVLYANIDTITVDQEQALLDFVAGGKGFIPLHCASYCFRNSAKFVELVGAQFQRHGGEVFRVEVAAPEHPIMRGYSGFASWDETYIHTRHNETDRIVLEYRVQGPQAEGRSREPWTWVRTHGKGRVFYTAWGHDQRTWGNPGFHQLVERGIRWACGQDPAAAAPRRATVAREPFTALPMTELAKDLPPLEYVDVGPKIPNYTPGQRWGVQGRPHTQMQKPLPPSESLRRYSVPQGFHLELFVSEPQLAGKPIAMTWDERGRLWVCETYDYPNELQPGNRGRDRIRICEDTDGDGRADKFTVFAEELSIPTAIAFHRGGAIVQNGTETVYLKDTDGDDRADVRRVLISDWAMNDTHGGVSNFQYGLDNWIWAMQGYNNSRPKFGGQVATPFRMGFFRFKVESPVPRAEQEPPPGWPEVQALEFLRSTDNNTWGLGISEEGLVFGSTANRNPSVYLPIPNRYYERVRGWSPEVLRTIADTYLFKPITDKVRQVDQFGGYTAGAGHAVYTARTYPPAFWNRTAFVCEPTGHLVGTFVLQPHGADFSATSPMNLVASNDEWAAPIMAEVGPDGNVWILDWYNFIVQHNPTPEGFRTGRGNAYESELRDKKHGRIYRLVYAAGKAANSGPLAPDRPLELVAALKRDNLLWRRHAQRLLVERQQTDVVPELLKLVADPSVDEIGLNVGAIHGLWTLHGLGVVRPDQSEVWSTVTAALKHASAGVRRNAVQVLPAVSESTAALFASGVIDDADPQVRLAAFLALADLPADERSSRKIAEMLRDPVVLADRWLADALTSAAAMQAAGVFGGLAESRGKLPEKSAAIVTIVANHVARGRPSGEDVSQMLLAVVHNTDVLRATLAGFTQGWPREYAVEITADAQAALLGRFETASTDLKGAIFRMAPALGVKGLEQYAAELMDKLLATIASSAAADDERIARARDLIRFQPQSDEAVARLLKVITPQTPADVCLGLVAALGDSQAPRVGELLLDRLGTLTPAVRQQAMRVLLARQQTTDAFLKAVENGQASLSDLSLDQKQSLANHPDPALRRRAARVLSMQGGLPNPDRQKVLEELRFVAEQTGDPAAGKEVFKKQCAKCHMHSGEGTRIGPDLTGMAVHPKHELLVHILDPSRSVEGNFRVYTVALADGRVLTGMLASETKTAIELIDTEAKRHAIPREDIEELVGSPKSLMPEGFEKQATPDDLKHLLEFLTQRGKYVPLDLRKVATSVSTKGMFVLEGADVERLIFSDWSPKTVEGVPFHLIDPQGDRVPNVILLHSTNGTFPPQMPKAVSLPCNMPARAIHLLSGVAGWGYPFGELGSVSLIVRLHYSDGTAEDHELKNGVHFADYIRVVDVPQSKLAFRLRGQQIRYLAVVPHRAEKIESIELVKGPDATAPVVMAITVESR</sequence>
<dbReference type="Gene3D" id="1.25.10.10">
    <property type="entry name" value="Leucine-rich Repeat Variant"/>
    <property type="match status" value="1"/>
</dbReference>
<feature type="region of interest" description="Disordered" evidence="5">
    <location>
        <begin position="279"/>
        <end position="301"/>
    </location>
</feature>
<evidence type="ECO:0000256" key="5">
    <source>
        <dbReference type="SAM" id="MobiDB-lite"/>
    </source>
</evidence>
<keyword evidence="1 4" id="KW-0349">Heme</keyword>
<dbReference type="NCBIfam" id="TIGR02603">
    <property type="entry name" value="CxxCH_TIGR02603"/>
    <property type="match status" value="1"/>
</dbReference>
<evidence type="ECO:0000313" key="8">
    <source>
        <dbReference type="EMBL" id="HGT38187.1"/>
    </source>
</evidence>
<dbReference type="SUPFAM" id="SSF46626">
    <property type="entry name" value="Cytochrome c"/>
    <property type="match status" value="1"/>
</dbReference>
<dbReference type="InterPro" id="IPR036909">
    <property type="entry name" value="Cyt_c-like_dom_sf"/>
</dbReference>
<dbReference type="SUPFAM" id="SSF50952">
    <property type="entry name" value="Soluble quinoprotein glucose dehydrogenase"/>
    <property type="match status" value="1"/>
</dbReference>
<dbReference type="PROSITE" id="PS51007">
    <property type="entry name" value="CYTC"/>
    <property type="match status" value="1"/>
</dbReference>
<dbReference type="InterPro" id="IPR029010">
    <property type="entry name" value="ThuA-like"/>
</dbReference>
<dbReference type="InterPro" id="IPR055557">
    <property type="entry name" value="DUF7133"/>
</dbReference>
<proteinExistence type="predicted"/>
<evidence type="ECO:0000259" key="7">
    <source>
        <dbReference type="PROSITE" id="PS51007"/>
    </source>
</evidence>
<dbReference type="Pfam" id="PF06283">
    <property type="entry name" value="ThuA"/>
    <property type="match status" value="1"/>
</dbReference>
<dbReference type="InterPro" id="IPR009056">
    <property type="entry name" value="Cyt_c-like_dom"/>
</dbReference>
<feature type="chain" id="PRO_5027946563" evidence="6">
    <location>
        <begin position="21"/>
        <end position="1474"/>
    </location>
</feature>
<feature type="signal peptide" evidence="6">
    <location>
        <begin position="1"/>
        <end position="20"/>
    </location>
</feature>
<dbReference type="GO" id="GO:0009055">
    <property type="term" value="F:electron transfer activity"/>
    <property type="evidence" value="ECO:0007669"/>
    <property type="project" value="InterPro"/>
</dbReference>
<feature type="domain" description="Cytochrome c" evidence="7">
    <location>
        <begin position="1151"/>
        <end position="1284"/>
    </location>
</feature>
<dbReference type="Gene3D" id="2.120.10.30">
    <property type="entry name" value="TolB, C-terminal domain"/>
    <property type="match status" value="1"/>
</dbReference>
<dbReference type="SUPFAM" id="SSF48371">
    <property type="entry name" value="ARM repeat"/>
    <property type="match status" value="1"/>
</dbReference>
<dbReference type="GO" id="GO:0020037">
    <property type="term" value="F:heme binding"/>
    <property type="evidence" value="ECO:0007669"/>
    <property type="project" value="InterPro"/>
</dbReference>
<dbReference type="PANTHER" id="PTHR33546">
    <property type="entry name" value="LARGE, MULTIFUNCTIONAL SECRETED PROTEIN-RELATED"/>
    <property type="match status" value="1"/>
</dbReference>
<keyword evidence="2 4" id="KW-0479">Metal-binding</keyword>
<dbReference type="Pfam" id="PF23500">
    <property type="entry name" value="DUF7133"/>
    <property type="match status" value="1"/>
</dbReference>
<dbReference type="InterPro" id="IPR013427">
    <property type="entry name" value="Haem-bd_dom_put"/>
</dbReference>
<reference evidence="8" key="1">
    <citation type="journal article" date="2020" name="mSystems">
        <title>Genome- and Community-Level Interaction Insights into Carbon Utilization and Element Cycling Functions of Hydrothermarchaeota in Hydrothermal Sediment.</title>
        <authorList>
            <person name="Zhou Z."/>
            <person name="Liu Y."/>
            <person name="Xu W."/>
            <person name="Pan J."/>
            <person name="Luo Z.H."/>
            <person name="Li M."/>
        </authorList>
    </citation>
    <scope>NUCLEOTIDE SEQUENCE [LARGE SCALE GENOMIC DNA]</scope>
    <source>
        <strain evidence="8">SpSt-508</strain>
    </source>
</reference>
<protein>
    <submittedName>
        <fullName evidence="8">C-type cytochrome</fullName>
    </submittedName>
</protein>
<dbReference type="InterPro" id="IPR013428">
    <property type="entry name" value="Membrane-bound_put_N"/>
</dbReference>
<evidence type="ECO:0000256" key="4">
    <source>
        <dbReference type="PROSITE-ProRule" id="PRU00433"/>
    </source>
</evidence>
<dbReference type="InterPro" id="IPR029062">
    <property type="entry name" value="Class_I_gatase-like"/>
</dbReference>
<comment type="caution">
    <text evidence="8">The sequence shown here is derived from an EMBL/GenBank/DDBJ whole genome shotgun (WGS) entry which is preliminary data.</text>
</comment>
<dbReference type="SUPFAM" id="SSF52317">
    <property type="entry name" value="Class I glutamine amidotransferase-like"/>
    <property type="match status" value="1"/>
</dbReference>
<evidence type="ECO:0000256" key="3">
    <source>
        <dbReference type="ARBA" id="ARBA00023004"/>
    </source>
</evidence>
<evidence type="ECO:0000256" key="6">
    <source>
        <dbReference type="SAM" id="SignalP"/>
    </source>
</evidence>
<dbReference type="NCBIfam" id="TIGR02604">
    <property type="entry name" value="Piru_Ver_Nterm"/>
    <property type="match status" value="1"/>
</dbReference>